<evidence type="ECO:0000313" key="4">
    <source>
        <dbReference type="EMBL" id="KAK1293634.1"/>
    </source>
</evidence>
<reference evidence="4" key="1">
    <citation type="journal article" date="2023" name="Nat. Commun.">
        <title>Diploid and tetraploid genomes of Acorus and the evolution of monocots.</title>
        <authorList>
            <person name="Ma L."/>
            <person name="Liu K.W."/>
            <person name="Li Z."/>
            <person name="Hsiao Y.Y."/>
            <person name="Qi Y."/>
            <person name="Fu T."/>
            <person name="Tang G.D."/>
            <person name="Zhang D."/>
            <person name="Sun W.H."/>
            <person name="Liu D.K."/>
            <person name="Li Y."/>
            <person name="Chen G.Z."/>
            <person name="Liu X.D."/>
            <person name="Liao X.Y."/>
            <person name="Jiang Y.T."/>
            <person name="Yu X."/>
            <person name="Hao Y."/>
            <person name="Huang J."/>
            <person name="Zhao X.W."/>
            <person name="Ke S."/>
            <person name="Chen Y.Y."/>
            <person name="Wu W.L."/>
            <person name="Hsu J.L."/>
            <person name="Lin Y.F."/>
            <person name="Huang M.D."/>
            <person name="Li C.Y."/>
            <person name="Huang L."/>
            <person name="Wang Z.W."/>
            <person name="Zhao X."/>
            <person name="Zhong W.Y."/>
            <person name="Peng D.H."/>
            <person name="Ahmad S."/>
            <person name="Lan S."/>
            <person name="Zhang J.S."/>
            <person name="Tsai W.C."/>
            <person name="Van de Peer Y."/>
            <person name="Liu Z.J."/>
        </authorList>
    </citation>
    <scope>NUCLEOTIDE SEQUENCE</scope>
    <source>
        <strain evidence="4">CP</strain>
    </source>
</reference>
<evidence type="ECO:0000313" key="5">
    <source>
        <dbReference type="Proteomes" id="UP001180020"/>
    </source>
</evidence>
<feature type="compositionally biased region" description="Polar residues" evidence="1">
    <location>
        <begin position="44"/>
        <end position="53"/>
    </location>
</feature>
<reference evidence="4" key="2">
    <citation type="submission" date="2023-06" db="EMBL/GenBank/DDBJ databases">
        <authorList>
            <person name="Ma L."/>
            <person name="Liu K.-W."/>
            <person name="Li Z."/>
            <person name="Hsiao Y.-Y."/>
            <person name="Qi Y."/>
            <person name="Fu T."/>
            <person name="Tang G."/>
            <person name="Zhang D."/>
            <person name="Sun W.-H."/>
            <person name="Liu D.-K."/>
            <person name="Li Y."/>
            <person name="Chen G.-Z."/>
            <person name="Liu X.-D."/>
            <person name="Liao X.-Y."/>
            <person name="Jiang Y.-T."/>
            <person name="Yu X."/>
            <person name="Hao Y."/>
            <person name="Huang J."/>
            <person name="Zhao X.-W."/>
            <person name="Ke S."/>
            <person name="Chen Y.-Y."/>
            <person name="Wu W.-L."/>
            <person name="Hsu J.-L."/>
            <person name="Lin Y.-F."/>
            <person name="Huang M.-D."/>
            <person name="Li C.-Y."/>
            <person name="Huang L."/>
            <person name="Wang Z.-W."/>
            <person name="Zhao X."/>
            <person name="Zhong W.-Y."/>
            <person name="Peng D.-H."/>
            <person name="Ahmad S."/>
            <person name="Lan S."/>
            <person name="Zhang J.-S."/>
            <person name="Tsai W.-C."/>
            <person name="Van De Peer Y."/>
            <person name="Liu Z.-J."/>
        </authorList>
    </citation>
    <scope>NUCLEOTIDE SEQUENCE</scope>
    <source>
        <strain evidence="4">CP</strain>
        <tissue evidence="4">Leaves</tissue>
    </source>
</reference>
<dbReference type="SUPFAM" id="SSF52833">
    <property type="entry name" value="Thioredoxin-like"/>
    <property type="match status" value="1"/>
</dbReference>
<dbReference type="InterPro" id="IPR002109">
    <property type="entry name" value="Glutaredoxin"/>
</dbReference>
<feature type="compositionally biased region" description="Low complexity" evidence="1">
    <location>
        <begin position="69"/>
        <end position="87"/>
    </location>
</feature>
<feature type="domain" description="Glutaredoxin" evidence="2">
    <location>
        <begin position="172"/>
        <end position="239"/>
    </location>
</feature>
<protein>
    <recommendedName>
        <fullName evidence="2">Glutaredoxin domain-containing protein</fullName>
    </recommendedName>
</protein>
<dbReference type="AlphaFoldDB" id="A0AAV9CYV1"/>
<dbReference type="PANTHER" id="PTHR45669">
    <property type="entry name" value="GLUTAREDOXIN DOMAIN-CONTAINING CYSTEINE-RICH PROTEIN CG12206-RELATED"/>
    <property type="match status" value="1"/>
</dbReference>
<dbReference type="Gene3D" id="3.40.30.10">
    <property type="entry name" value="Glutaredoxin"/>
    <property type="match status" value="1"/>
</dbReference>
<dbReference type="PROSITE" id="PS51354">
    <property type="entry name" value="GLUTAREDOXIN_2"/>
    <property type="match status" value="1"/>
</dbReference>
<evidence type="ECO:0000259" key="2">
    <source>
        <dbReference type="Pfam" id="PF00462"/>
    </source>
</evidence>
<name>A0AAV9CYV1_ACOCL</name>
<dbReference type="PANTHER" id="PTHR45669:SF18">
    <property type="entry name" value="GLUTAREDOXIN FAMILY PROTEIN"/>
    <property type="match status" value="1"/>
</dbReference>
<sequence length="317" mass="34388">MGCTPSRPIKSTKPQPSIPRALSLPASSAVHHPSLRRGDPSHFVSLTSSTIPYSSLPLHPQSNGPDPSPKSTDSPTTVIDIGDLMSGIDDDDDSGGAGDRLPFQRSKTFNNVSDPPKPLWKHLSEETLLADLDPSVSSTFHLLLHRRLCKVSPPPPSPPPPPPPAKKVEKVVIYFTSLRGVRRTYDDCCAVRNIFKGLRVAADERDVSMDSSFRKELQGLVGEKSLISLPQVFVGGRHVGGADEVRELHETGELARLVEGMPRRDPGIVCEGCGDVRFVPCPGCNGSMKVFAEEEGEMRRCGECNEYGLIRCPGCFS</sequence>
<dbReference type="CDD" id="cd03031">
    <property type="entry name" value="GRX_GRX_like"/>
    <property type="match status" value="1"/>
</dbReference>
<comment type="caution">
    <text evidence="4">The sequence shown here is derived from an EMBL/GenBank/DDBJ whole genome shotgun (WGS) entry which is preliminary data.</text>
</comment>
<keyword evidence="5" id="KW-1185">Reference proteome</keyword>
<dbReference type="EMBL" id="JAUJYO010000017">
    <property type="protein sequence ID" value="KAK1293634.1"/>
    <property type="molecule type" value="Genomic_DNA"/>
</dbReference>
<gene>
    <name evidence="4" type="ORF">QJS10_CPB17g01792</name>
    <name evidence="3" type="ORF">QJS10_CPB17g01802</name>
</gene>
<accession>A0AAV9CYV1</accession>
<dbReference type="Pfam" id="PF23733">
    <property type="entry name" value="GRXCR1-2_C"/>
    <property type="match status" value="1"/>
</dbReference>
<organism evidence="4 5">
    <name type="scientific">Acorus calamus</name>
    <name type="common">Sweet flag</name>
    <dbReference type="NCBI Taxonomy" id="4465"/>
    <lineage>
        <taxon>Eukaryota</taxon>
        <taxon>Viridiplantae</taxon>
        <taxon>Streptophyta</taxon>
        <taxon>Embryophyta</taxon>
        <taxon>Tracheophyta</taxon>
        <taxon>Spermatophyta</taxon>
        <taxon>Magnoliopsida</taxon>
        <taxon>Liliopsida</taxon>
        <taxon>Acoraceae</taxon>
        <taxon>Acorus</taxon>
    </lineage>
</organism>
<dbReference type="Proteomes" id="UP001180020">
    <property type="component" value="Unassembled WGS sequence"/>
</dbReference>
<dbReference type="InterPro" id="IPR036249">
    <property type="entry name" value="Thioredoxin-like_sf"/>
</dbReference>
<dbReference type="EMBL" id="JAUJYO010000017">
    <property type="protein sequence ID" value="KAK1291194.1"/>
    <property type="molecule type" value="Genomic_DNA"/>
</dbReference>
<dbReference type="Pfam" id="PF00462">
    <property type="entry name" value="Glutaredoxin"/>
    <property type="match status" value="1"/>
</dbReference>
<evidence type="ECO:0000256" key="1">
    <source>
        <dbReference type="SAM" id="MobiDB-lite"/>
    </source>
</evidence>
<feature type="region of interest" description="Disordered" evidence="1">
    <location>
        <begin position="1"/>
        <end position="115"/>
    </location>
</feature>
<proteinExistence type="predicted"/>
<evidence type="ECO:0000313" key="3">
    <source>
        <dbReference type="EMBL" id="KAK1291194.1"/>
    </source>
</evidence>